<dbReference type="PATRIC" id="fig|1838285.3.peg.496"/>
<feature type="compositionally biased region" description="Basic and acidic residues" evidence="5">
    <location>
        <begin position="186"/>
        <end position="209"/>
    </location>
</feature>
<dbReference type="AlphaFoldDB" id="A0A1F2PC37"/>
<feature type="transmembrane region" description="Helical" evidence="6">
    <location>
        <begin position="309"/>
        <end position="332"/>
    </location>
</feature>
<dbReference type="PANTHER" id="PTHR43471:SF3">
    <property type="entry name" value="ABC TRANSPORTER PERMEASE PROTEIN NATB"/>
    <property type="match status" value="1"/>
</dbReference>
<gene>
    <name evidence="8" type="ORF">SCAL_000489</name>
</gene>
<feature type="transmembrane region" description="Helical" evidence="6">
    <location>
        <begin position="579"/>
        <end position="602"/>
    </location>
</feature>
<keyword evidence="4 6" id="KW-0472">Membrane</keyword>
<protein>
    <submittedName>
        <fullName evidence="8">ABC transporter permease</fullName>
    </submittedName>
</protein>
<dbReference type="Pfam" id="PF12698">
    <property type="entry name" value="ABC2_membrane_3"/>
    <property type="match status" value="1"/>
</dbReference>
<accession>A0A1F2PC37</accession>
<evidence type="ECO:0000256" key="4">
    <source>
        <dbReference type="ARBA" id="ARBA00023136"/>
    </source>
</evidence>
<evidence type="ECO:0000256" key="3">
    <source>
        <dbReference type="ARBA" id="ARBA00022989"/>
    </source>
</evidence>
<dbReference type="GO" id="GO:0016020">
    <property type="term" value="C:membrane"/>
    <property type="evidence" value="ECO:0007669"/>
    <property type="project" value="UniProtKB-SubCell"/>
</dbReference>
<feature type="transmembrane region" description="Helical" evidence="6">
    <location>
        <begin position="230"/>
        <end position="248"/>
    </location>
</feature>
<feature type="transmembrane region" description="Helical" evidence="6">
    <location>
        <begin position="344"/>
        <end position="369"/>
    </location>
</feature>
<feature type="transmembrane region" description="Helical" evidence="6">
    <location>
        <begin position="389"/>
        <end position="411"/>
    </location>
</feature>
<feature type="transmembrane region" description="Helical" evidence="6">
    <location>
        <begin position="442"/>
        <end position="459"/>
    </location>
</feature>
<feature type="transmembrane region" description="Helical" evidence="6">
    <location>
        <begin position="283"/>
        <end position="303"/>
    </location>
</feature>
<sequence>MRGVLIVARWEILRSRGVLNREYIILFLVALILLALFAVSASDMHIEMNERIYSVAIVGDEYLPLISSDNRFEVFLTDENGGFNALEEGKVDILVMDNNVYLYDREKSYAALNALEDTSKSYKTNLLNSKVESGDFEFYNAFPVWIRTEYLKRPESFALPSIREEDVTEKEKRVDNGLKTTPSPTQRRDLPQTDGEDFKSSESSDGRGNIRERLFEDGSFTTPSELTPPLPFGSIVVSFIFIFPLYFLTQLYSSSIMEERINRRGELLLVAPIKTWELVLGKLLPYLALSILITTATLIYLRIEALDIAVINLILLPVALFFLATFFLAGILTRSFKELTFISVFFAAITSGYLFFPAVFMNIHAISSISPMTLVIRILDGEWITIQEYIFSTTPFYLTALMLFAGGILIFREEDLFTEKPVREKVLDIFDSFLRRAKRTHIFVAVLLLSMMLIPFAYMAELMSISLLFSIPLPYSVIGVILAAASVEEIVKSMGPATALVRGIVESNIKNALILGFVSGFGFFLGEKLLLLLAITSITGSIFGVSIFFTGKLILPLLLHTTTAMILSFGVYRHKKGGFLPFLTLSIAVHCLYNLTIVWGYLFG</sequence>
<evidence type="ECO:0000256" key="1">
    <source>
        <dbReference type="ARBA" id="ARBA00004141"/>
    </source>
</evidence>
<evidence type="ECO:0000313" key="9">
    <source>
        <dbReference type="Proteomes" id="UP000186940"/>
    </source>
</evidence>
<evidence type="ECO:0000256" key="5">
    <source>
        <dbReference type="SAM" id="MobiDB-lite"/>
    </source>
</evidence>
<feature type="domain" description="ABC-2 type transporter transmembrane" evidence="7">
    <location>
        <begin position="23"/>
        <end position="379"/>
    </location>
</feature>
<evidence type="ECO:0000256" key="6">
    <source>
        <dbReference type="SAM" id="Phobius"/>
    </source>
</evidence>
<feature type="transmembrane region" description="Helical" evidence="6">
    <location>
        <begin position="465"/>
        <end position="485"/>
    </location>
</feature>
<evidence type="ECO:0000256" key="2">
    <source>
        <dbReference type="ARBA" id="ARBA00022692"/>
    </source>
</evidence>
<dbReference type="GO" id="GO:0140359">
    <property type="term" value="F:ABC-type transporter activity"/>
    <property type="evidence" value="ECO:0007669"/>
    <property type="project" value="InterPro"/>
</dbReference>
<feature type="transmembrane region" description="Helical" evidence="6">
    <location>
        <begin position="554"/>
        <end position="572"/>
    </location>
</feature>
<dbReference type="PANTHER" id="PTHR43471">
    <property type="entry name" value="ABC TRANSPORTER PERMEASE"/>
    <property type="match status" value="1"/>
</dbReference>
<comment type="subcellular location">
    <subcellularLocation>
        <location evidence="1">Membrane</location>
        <topology evidence="1">Multi-pass membrane protein</topology>
    </subcellularLocation>
</comment>
<comment type="caution">
    <text evidence="8">The sequence shown here is derived from an EMBL/GenBank/DDBJ whole genome shotgun (WGS) entry which is preliminary data.</text>
</comment>
<name>A0A1F2PC37_9EURY</name>
<dbReference type="InterPro" id="IPR013525">
    <property type="entry name" value="ABC2_TM"/>
</dbReference>
<reference evidence="8" key="1">
    <citation type="submission" date="2016-05" db="EMBL/GenBank/DDBJ databases">
        <title>Microbial consortia oxidize butane by reversing methanogenesis.</title>
        <authorList>
            <person name="Laso-Perez R."/>
            <person name="Richter M."/>
            <person name="Wegener G."/>
            <person name="Musat F."/>
        </authorList>
    </citation>
    <scope>NUCLEOTIDE SEQUENCE [LARGE SCALE GENOMIC DNA]</scope>
    <source>
        <strain evidence="8">BOX2</strain>
    </source>
</reference>
<dbReference type="Proteomes" id="UP000186940">
    <property type="component" value="Unassembled WGS sequence"/>
</dbReference>
<keyword evidence="2 6" id="KW-0812">Transmembrane</keyword>
<feature type="region of interest" description="Disordered" evidence="5">
    <location>
        <begin position="169"/>
        <end position="209"/>
    </location>
</feature>
<evidence type="ECO:0000313" key="8">
    <source>
        <dbReference type="EMBL" id="OFV68813.1"/>
    </source>
</evidence>
<keyword evidence="9" id="KW-1185">Reference proteome</keyword>
<keyword evidence="3 6" id="KW-1133">Transmembrane helix</keyword>
<evidence type="ECO:0000259" key="7">
    <source>
        <dbReference type="Pfam" id="PF12698"/>
    </source>
</evidence>
<organism evidence="8 9">
    <name type="scientific">Candidatus Syntropharchaeum caldarium</name>
    <dbReference type="NCBI Taxonomy" id="1838285"/>
    <lineage>
        <taxon>Archaea</taxon>
        <taxon>Methanobacteriati</taxon>
        <taxon>Methanobacteriota</taxon>
        <taxon>Stenosarchaea group</taxon>
        <taxon>Methanomicrobia</taxon>
        <taxon>Methanosarcinales</taxon>
        <taxon>ANME-2 cluster</taxon>
        <taxon>Candidatus Syntropharchaeum</taxon>
    </lineage>
</organism>
<proteinExistence type="predicted"/>
<feature type="transmembrane region" description="Helical" evidence="6">
    <location>
        <begin position="23"/>
        <end position="41"/>
    </location>
</feature>
<dbReference type="EMBL" id="LYOS01000001">
    <property type="protein sequence ID" value="OFV68813.1"/>
    <property type="molecule type" value="Genomic_DNA"/>
</dbReference>
<dbReference type="STRING" id="1838285.SCAL_000489"/>